<organism evidence="4 5">
    <name type="scientific">Lithospermum erythrorhizon</name>
    <name type="common">Purple gromwell</name>
    <name type="synonym">Lithospermum officinale var. erythrorhizon</name>
    <dbReference type="NCBI Taxonomy" id="34254"/>
    <lineage>
        <taxon>Eukaryota</taxon>
        <taxon>Viridiplantae</taxon>
        <taxon>Streptophyta</taxon>
        <taxon>Embryophyta</taxon>
        <taxon>Tracheophyta</taxon>
        <taxon>Spermatophyta</taxon>
        <taxon>Magnoliopsida</taxon>
        <taxon>eudicotyledons</taxon>
        <taxon>Gunneridae</taxon>
        <taxon>Pentapetalae</taxon>
        <taxon>asterids</taxon>
        <taxon>lamiids</taxon>
        <taxon>Boraginales</taxon>
        <taxon>Boraginaceae</taxon>
        <taxon>Boraginoideae</taxon>
        <taxon>Lithospermeae</taxon>
        <taxon>Lithospermum</taxon>
    </lineage>
</organism>
<keyword evidence="2" id="KW-0677">Repeat</keyword>
<feature type="repeat" description="PPR" evidence="3">
    <location>
        <begin position="164"/>
        <end position="198"/>
    </location>
</feature>
<dbReference type="PROSITE" id="PS51375">
    <property type="entry name" value="PPR"/>
    <property type="match status" value="2"/>
</dbReference>
<dbReference type="GO" id="GO:0003729">
    <property type="term" value="F:mRNA binding"/>
    <property type="evidence" value="ECO:0007669"/>
    <property type="project" value="UniProtKB-ARBA"/>
</dbReference>
<accession>A0AAV3PGV6</accession>
<evidence type="ECO:0008006" key="6">
    <source>
        <dbReference type="Google" id="ProtNLM"/>
    </source>
</evidence>
<dbReference type="EMBL" id="BAABME010017673">
    <property type="protein sequence ID" value="GAA0150934.1"/>
    <property type="molecule type" value="Genomic_DNA"/>
</dbReference>
<keyword evidence="5" id="KW-1185">Reference proteome</keyword>
<dbReference type="InterPro" id="IPR011990">
    <property type="entry name" value="TPR-like_helical_dom_sf"/>
</dbReference>
<dbReference type="PANTHER" id="PTHR45717:SF4">
    <property type="entry name" value="OS04G0450200 PROTEIN"/>
    <property type="match status" value="1"/>
</dbReference>
<dbReference type="InterPro" id="IPR002885">
    <property type="entry name" value="PPR_rpt"/>
</dbReference>
<evidence type="ECO:0000256" key="3">
    <source>
        <dbReference type="PROSITE-ProRule" id="PRU00708"/>
    </source>
</evidence>
<dbReference type="Pfam" id="PF13041">
    <property type="entry name" value="PPR_2"/>
    <property type="match status" value="1"/>
</dbReference>
<dbReference type="Proteomes" id="UP001454036">
    <property type="component" value="Unassembled WGS sequence"/>
</dbReference>
<dbReference type="GO" id="GO:0005739">
    <property type="term" value="C:mitochondrion"/>
    <property type="evidence" value="ECO:0007669"/>
    <property type="project" value="TreeGrafter"/>
</dbReference>
<dbReference type="AlphaFoldDB" id="A0AAV3PGV6"/>
<protein>
    <recommendedName>
        <fullName evidence="6">Pentatricopeptide repeat-containing protein</fullName>
    </recommendedName>
</protein>
<gene>
    <name evidence="4" type="ORF">LIER_37202</name>
</gene>
<dbReference type="PANTHER" id="PTHR45717">
    <property type="entry name" value="OS12G0527900 PROTEIN"/>
    <property type="match status" value="1"/>
</dbReference>
<comment type="similarity">
    <text evidence="1">Belongs to the PPR family. P subfamily.</text>
</comment>
<feature type="repeat" description="PPR" evidence="3">
    <location>
        <begin position="199"/>
        <end position="233"/>
    </location>
</feature>
<dbReference type="Gene3D" id="1.25.40.10">
    <property type="entry name" value="Tetratricopeptide repeat domain"/>
    <property type="match status" value="1"/>
</dbReference>
<reference evidence="4 5" key="1">
    <citation type="submission" date="2024-01" db="EMBL/GenBank/DDBJ databases">
        <title>The complete chloroplast genome sequence of Lithospermum erythrorhizon: insights into the phylogenetic relationship among Boraginaceae species and the maternal lineages of purple gromwells.</title>
        <authorList>
            <person name="Okada T."/>
            <person name="Watanabe K."/>
        </authorList>
    </citation>
    <scope>NUCLEOTIDE SEQUENCE [LARGE SCALE GENOMIC DNA]</scope>
</reference>
<evidence type="ECO:0000313" key="4">
    <source>
        <dbReference type="EMBL" id="GAA0150934.1"/>
    </source>
</evidence>
<dbReference type="FunFam" id="1.25.40.10:FF:001248">
    <property type="entry name" value="Pentatricopeptide repeat-containing protein At5g09450, mitochondrial"/>
    <property type="match status" value="1"/>
</dbReference>
<dbReference type="NCBIfam" id="TIGR00756">
    <property type="entry name" value="PPR"/>
    <property type="match status" value="2"/>
</dbReference>
<name>A0AAV3PGV6_LITER</name>
<dbReference type="Pfam" id="PF01535">
    <property type="entry name" value="PPR"/>
    <property type="match status" value="1"/>
</dbReference>
<evidence type="ECO:0000256" key="2">
    <source>
        <dbReference type="ARBA" id="ARBA00022737"/>
    </source>
</evidence>
<proteinExistence type="inferred from homology"/>
<evidence type="ECO:0000256" key="1">
    <source>
        <dbReference type="ARBA" id="ARBA00007626"/>
    </source>
</evidence>
<comment type="caution">
    <text evidence="4">The sequence shown here is derived from an EMBL/GenBank/DDBJ whole genome shotgun (WGS) entry which is preliminary data.</text>
</comment>
<sequence length="410" mass="46943">MASPNGSFFTTIITRNVCRDIRRQILLCRSLSSASSSEASASVEEQLSMPVNLSEDYGDSNKWDDLKTRIFSLRMPKRSATNVLERWVGEGRKIDISDLRSISKELRQSQRFKHALEISEWMVSHDEFEITDSDFAVRVDLMNKVFGIDAAERYFEALPSDIKTRETYTAILHCYAGSRLVDKAEALYNRMKEAKLDLTAVTYNELMTLYMSLGQLEKVPQVIEEMKSQNVALDLFTYHLWISSFAAALKIDEVQRILQEMSSCARSDASWKRYVELVNIYLASGHLVNSTQASLVESEKSISQREWITYDLLIILYGGLGNKDKLDQVWRSLRMTKQKMIGRNYASVISSYLLLDHLKEVREIIGQWKQSAATDFDIHICNRLKKAFTEIGMSEKAEALEAILSEQRCA</sequence>
<evidence type="ECO:0000313" key="5">
    <source>
        <dbReference type="Proteomes" id="UP001454036"/>
    </source>
</evidence>